<dbReference type="Gene3D" id="2.60.120.260">
    <property type="entry name" value="Galactose-binding domain-like"/>
    <property type="match status" value="2"/>
</dbReference>
<dbReference type="GO" id="GO:0005975">
    <property type="term" value="P:carbohydrate metabolic process"/>
    <property type="evidence" value="ECO:0007669"/>
    <property type="project" value="InterPro"/>
</dbReference>
<evidence type="ECO:0000259" key="9">
    <source>
        <dbReference type="Pfam" id="PF21467"/>
    </source>
</evidence>
<dbReference type="SUPFAM" id="SSF49785">
    <property type="entry name" value="Galactose-binding domain-like"/>
    <property type="match status" value="1"/>
</dbReference>
<organism evidence="10 11">
    <name type="scientific">Vagococcus martis</name>
    <dbReference type="NCBI Taxonomy" id="1768210"/>
    <lineage>
        <taxon>Bacteria</taxon>
        <taxon>Bacillati</taxon>
        <taxon>Bacillota</taxon>
        <taxon>Bacilli</taxon>
        <taxon>Lactobacillales</taxon>
        <taxon>Enterococcaceae</taxon>
        <taxon>Vagococcus</taxon>
    </lineage>
</organism>
<evidence type="ECO:0000256" key="1">
    <source>
        <dbReference type="ARBA" id="ARBA00009809"/>
    </source>
</evidence>
<feature type="domain" description="Beta-galactosidase galactose-binding" evidence="9">
    <location>
        <begin position="510"/>
        <end position="568"/>
    </location>
</feature>
<comment type="catalytic activity">
    <reaction evidence="5">
        <text>Hydrolysis of terminal non-reducing beta-D-galactose residues in beta-D-galactosides.</text>
        <dbReference type="EC" id="3.2.1.23"/>
    </reaction>
</comment>
<name>A0A1V4DGZ2_9ENTE</name>
<dbReference type="Pfam" id="PF21317">
    <property type="entry name" value="BetaGal_ABD_1"/>
    <property type="match status" value="1"/>
</dbReference>
<dbReference type="InterPro" id="IPR017853">
    <property type="entry name" value="GH"/>
</dbReference>
<dbReference type="InterPro" id="IPR048912">
    <property type="entry name" value="BetaGal1-like_ABD1"/>
</dbReference>
<reference evidence="10 11" key="1">
    <citation type="submission" date="2017-02" db="EMBL/GenBank/DDBJ databases">
        <title>Vagococcus cremeus sp. nov., isolated from the small intestine of a marten, Martes flavigula.</title>
        <authorList>
            <person name="Tak E.J."/>
            <person name="Bae J.-W."/>
        </authorList>
    </citation>
    <scope>NUCLEOTIDE SEQUENCE [LARGE SCALE GENOMIC DNA]</scope>
    <source>
        <strain evidence="10 11">D7T301</strain>
    </source>
</reference>
<dbReference type="PANTHER" id="PTHR23421">
    <property type="entry name" value="BETA-GALACTOSIDASE RELATED"/>
    <property type="match status" value="1"/>
</dbReference>
<dbReference type="Pfam" id="PF21467">
    <property type="entry name" value="BetaGal_gal-bd"/>
    <property type="match status" value="1"/>
</dbReference>
<keyword evidence="3 5" id="KW-0326">Glycosidase</keyword>
<comment type="similarity">
    <text evidence="1 6">Belongs to the glycosyl hydrolase 35 family.</text>
</comment>
<keyword evidence="11" id="KW-1185">Reference proteome</keyword>
<dbReference type="InterPro" id="IPR031330">
    <property type="entry name" value="Gly_Hdrlase_35_cat"/>
</dbReference>
<evidence type="ECO:0000256" key="2">
    <source>
        <dbReference type="ARBA" id="ARBA00022801"/>
    </source>
</evidence>
<dbReference type="InterPro" id="IPR048913">
    <property type="entry name" value="BetaGal_gal-bd"/>
</dbReference>
<dbReference type="FunFam" id="3.20.20.80:FF:000116">
    <property type="entry name" value="Beta-galactosidase 3"/>
    <property type="match status" value="1"/>
</dbReference>
<dbReference type="InterPro" id="IPR008979">
    <property type="entry name" value="Galactose-bd-like_sf"/>
</dbReference>
<evidence type="ECO:0000313" key="11">
    <source>
        <dbReference type="Proteomes" id="UP000189970"/>
    </source>
</evidence>
<evidence type="ECO:0000256" key="6">
    <source>
        <dbReference type="RuleBase" id="RU003679"/>
    </source>
</evidence>
<dbReference type="InterPro" id="IPR026283">
    <property type="entry name" value="B-gal_1-like"/>
</dbReference>
<feature type="domain" description="Glycoside hydrolase 35 catalytic" evidence="7">
    <location>
        <begin position="10"/>
        <end position="329"/>
    </location>
</feature>
<feature type="domain" description="Beta-galactosidase 1-like first all-beta" evidence="8">
    <location>
        <begin position="374"/>
        <end position="489"/>
    </location>
</feature>
<feature type="active site" description="Proton donor" evidence="4">
    <location>
        <position position="157"/>
    </location>
</feature>
<dbReference type="EMBL" id="MVAB01000001">
    <property type="protein sequence ID" value="OPF87596.1"/>
    <property type="molecule type" value="Genomic_DNA"/>
</dbReference>
<dbReference type="PIRSF" id="PIRSF006336">
    <property type="entry name" value="B-gal"/>
    <property type="match status" value="1"/>
</dbReference>
<dbReference type="Gene3D" id="3.20.20.80">
    <property type="entry name" value="Glycosidases"/>
    <property type="match status" value="1"/>
</dbReference>
<proteinExistence type="inferred from homology"/>
<dbReference type="RefSeq" id="WP_079346266.1">
    <property type="nucleotide sequence ID" value="NZ_MVAB01000001.1"/>
</dbReference>
<dbReference type="PRINTS" id="PR00742">
    <property type="entry name" value="GLHYDRLASE35"/>
</dbReference>
<dbReference type="GO" id="GO:0004565">
    <property type="term" value="F:beta-galactosidase activity"/>
    <property type="evidence" value="ECO:0007669"/>
    <property type="project" value="UniProtKB-EC"/>
</dbReference>
<dbReference type="PROSITE" id="PS01182">
    <property type="entry name" value="GLYCOSYL_HYDROL_F35"/>
    <property type="match status" value="1"/>
</dbReference>
<comment type="caution">
    <text evidence="10">The sequence shown here is derived from an EMBL/GenBank/DDBJ whole genome shotgun (WGS) entry which is preliminary data.</text>
</comment>
<keyword evidence="2 5" id="KW-0378">Hydrolase</keyword>
<dbReference type="InterPro" id="IPR019801">
    <property type="entry name" value="Glyco_hydro_35_CS"/>
</dbReference>
<evidence type="ECO:0000259" key="7">
    <source>
        <dbReference type="Pfam" id="PF01301"/>
    </source>
</evidence>
<accession>A0A1V4DGZ2</accession>
<evidence type="ECO:0000256" key="3">
    <source>
        <dbReference type="ARBA" id="ARBA00023295"/>
    </source>
</evidence>
<evidence type="ECO:0000256" key="5">
    <source>
        <dbReference type="RuleBase" id="RU000675"/>
    </source>
</evidence>
<gene>
    <name evidence="10" type="ORF">BW731_04940</name>
</gene>
<evidence type="ECO:0000256" key="4">
    <source>
        <dbReference type="PIRSR" id="PIRSR006336-1"/>
    </source>
</evidence>
<dbReference type="Proteomes" id="UP000189970">
    <property type="component" value="Unassembled WGS sequence"/>
</dbReference>
<sequence>MQTFEIKEDFLLDGKPIKIISGAIHYFRMTQNQWEDSLYNLKALGANTVETYIPWNIHEPIEGTFDFSGMKDVVAFVELAQEMGLYVILRPSVYICAEWEFGGLPAWLLKDGLIRLRSTDKIFMEKVENYYHELLPKLRPLQVTQGGPVIMMQIENEYGSYGMEKEYLLATKKIVESYGIDVPLFTSDGSWKEVLDAGSLIDEDVFVAGNFGSQSLKNAAILKDFITEHNKKWPIISMEYWDGWFNRWGNDIIKRDPQDLADEVEDMLSVGSINLYMFHGGTNFGFYNGCSARGNTDLPQVTSYDYDALLNESGQPTEKYYLVQKAIKKVCPDVWQAEPRVKELDNVGSFPIDKSVSLFHTKDDIVKSTYSSYPLTMEQASSGYGYLLYDFELKNYHHENKFKVIEASDRLKIYADESLIATQYQETNGEELMLQGNPDSDTIHMDVLVENLGRVNYGYKLNNTTQMKGIRGGVMYDIHFHQGFKHYPLTLSKEQLAAIDFDKESNPSHPSFYQSTFNLENVKDTYIDCSAYGKGVVVVNGINLGRYWDKGPHLSLYCPKEFLNVGENEIIIFETEGKHITNVTFSDTPVYV</sequence>
<dbReference type="SUPFAM" id="SSF51445">
    <property type="entry name" value="(Trans)glycosidases"/>
    <property type="match status" value="1"/>
</dbReference>
<dbReference type="InterPro" id="IPR001944">
    <property type="entry name" value="Glycoside_Hdrlase_35"/>
</dbReference>
<dbReference type="AlphaFoldDB" id="A0A1V4DGZ2"/>
<dbReference type="EC" id="3.2.1.23" evidence="5"/>
<feature type="active site" description="Nucleophile" evidence="4">
    <location>
        <position position="239"/>
    </location>
</feature>
<evidence type="ECO:0000313" key="10">
    <source>
        <dbReference type="EMBL" id="OPF87596.1"/>
    </source>
</evidence>
<protein>
    <recommendedName>
        <fullName evidence="5">Beta-galactosidase</fullName>
        <ecNumber evidence="5">3.2.1.23</ecNumber>
    </recommendedName>
</protein>
<dbReference type="Pfam" id="PF01301">
    <property type="entry name" value="Glyco_hydro_35"/>
    <property type="match status" value="1"/>
</dbReference>
<evidence type="ECO:0000259" key="8">
    <source>
        <dbReference type="Pfam" id="PF21317"/>
    </source>
</evidence>